<gene>
    <name evidence="1" type="ORF">QLQ22_05185</name>
</gene>
<evidence type="ECO:0000313" key="1">
    <source>
        <dbReference type="EMBL" id="WHZ58738.1"/>
    </source>
</evidence>
<protein>
    <submittedName>
        <fullName evidence="1">Sugar-binding transcriptional regulator</fullName>
    </submittedName>
</protein>
<sequence length="322" mass="35615">MNKNIFTENLLIKVAWYYYKENLTQNDIAEILNISRNKVVRLLDKARAEGVVQFQIKGYGSNCLSIEKEFKETFSLQNAFVIPTPIAENDLSASLAKAAAQFIQNKLEKQDLVGFGWGKAVSNTIEHLSLEPDNELSVVTLTGGVNYYFPNSNSVSGGIGKFNKIHVIPTPFMVSTEEMAAKFLNEPSVKEFLDLAKLSKYVVVGIGGIYPDATIILEEKMTINELTHIKQQNAVGDILGQFFNRNGEVLDLPHHARLIGTKLSTLKEMNNVIAVAGGDKKVEAIYGALKGKYIHTMITDESTAESLIKMEVESKNELHSGA</sequence>
<dbReference type="EMBL" id="CP126116">
    <property type="protein sequence ID" value="WHZ58738.1"/>
    <property type="molecule type" value="Genomic_DNA"/>
</dbReference>
<evidence type="ECO:0000313" key="2">
    <source>
        <dbReference type="Proteomes" id="UP001226091"/>
    </source>
</evidence>
<dbReference type="Proteomes" id="UP001226091">
    <property type="component" value="Chromosome"/>
</dbReference>
<name>A0ACD4RE06_9BACI</name>
<proteinExistence type="predicted"/>
<keyword evidence="2" id="KW-1185">Reference proteome</keyword>
<reference evidence="2" key="1">
    <citation type="journal article" date="2025" name="Aquaculture">
        <title>Assessment of the bioflocculant production and safety properties of Metabacillus hrfriensis sp. nov. based on phenotypic and whole-genome sequencing analysis.</title>
        <authorList>
            <person name="Zhang R."/>
            <person name="Zhao Z."/>
            <person name="Luo L."/>
            <person name="Wang S."/>
            <person name="Guo K."/>
            <person name="Xu W."/>
        </authorList>
    </citation>
    <scope>NUCLEOTIDE SEQUENCE [LARGE SCALE GENOMIC DNA]</scope>
    <source>
        <strain evidence="2">CT-WN-B3</strain>
    </source>
</reference>
<accession>A0ACD4RE06</accession>
<organism evidence="1 2">
    <name type="scientific">Metabacillus hrfriensis</name>
    <dbReference type="NCBI Taxonomy" id="3048891"/>
    <lineage>
        <taxon>Bacteria</taxon>
        <taxon>Bacillati</taxon>
        <taxon>Bacillota</taxon>
        <taxon>Bacilli</taxon>
        <taxon>Bacillales</taxon>
        <taxon>Bacillaceae</taxon>
        <taxon>Metabacillus</taxon>
    </lineage>
</organism>